<dbReference type="Proteomes" id="UP001159427">
    <property type="component" value="Unassembled WGS sequence"/>
</dbReference>
<protein>
    <submittedName>
        <fullName evidence="1">Uncharacterized protein</fullName>
    </submittedName>
</protein>
<keyword evidence="2" id="KW-1185">Reference proteome</keyword>
<feature type="non-terminal residue" evidence="1">
    <location>
        <position position="1"/>
    </location>
</feature>
<name>A0ABN8SIW9_9CNID</name>
<evidence type="ECO:0000313" key="2">
    <source>
        <dbReference type="Proteomes" id="UP001159427"/>
    </source>
</evidence>
<feature type="non-terminal residue" evidence="1">
    <location>
        <position position="91"/>
    </location>
</feature>
<gene>
    <name evidence="1" type="ORF">PEVE_00021108</name>
</gene>
<accession>A0ABN8SIW9</accession>
<organism evidence="1 2">
    <name type="scientific">Porites evermanni</name>
    <dbReference type="NCBI Taxonomy" id="104178"/>
    <lineage>
        <taxon>Eukaryota</taxon>
        <taxon>Metazoa</taxon>
        <taxon>Cnidaria</taxon>
        <taxon>Anthozoa</taxon>
        <taxon>Hexacorallia</taxon>
        <taxon>Scleractinia</taxon>
        <taxon>Fungiina</taxon>
        <taxon>Poritidae</taxon>
        <taxon>Porites</taxon>
    </lineage>
</organism>
<dbReference type="EMBL" id="CALNXI010002827">
    <property type="protein sequence ID" value="CAH3190966.1"/>
    <property type="molecule type" value="Genomic_DNA"/>
</dbReference>
<comment type="caution">
    <text evidence="1">The sequence shown here is derived from an EMBL/GenBank/DDBJ whole genome shotgun (WGS) entry which is preliminary data.</text>
</comment>
<evidence type="ECO:0000313" key="1">
    <source>
        <dbReference type="EMBL" id="CAH3190966.1"/>
    </source>
</evidence>
<sequence length="91" mass="10612">IGALKRIRSLVPRQTLLKMYDALRLQNRAGRIITFSDYNTRSADILQDLRWDALEQRRSKQLAISIFKSLNNLYPESLKNMFKPTSGVHSY</sequence>
<reference evidence="1 2" key="1">
    <citation type="submission" date="2022-05" db="EMBL/GenBank/DDBJ databases">
        <authorList>
            <consortium name="Genoscope - CEA"/>
            <person name="William W."/>
        </authorList>
    </citation>
    <scope>NUCLEOTIDE SEQUENCE [LARGE SCALE GENOMIC DNA]</scope>
</reference>
<proteinExistence type="predicted"/>